<dbReference type="Pfam" id="PF00126">
    <property type="entry name" value="HTH_1"/>
    <property type="match status" value="1"/>
</dbReference>
<comment type="similarity">
    <text evidence="2">Belongs to the LysR transcriptional regulatory family.</text>
</comment>
<dbReference type="SUPFAM" id="SSF53850">
    <property type="entry name" value="Periplasmic binding protein-like II"/>
    <property type="match status" value="1"/>
</dbReference>
<dbReference type="InterPro" id="IPR058163">
    <property type="entry name" value="LysR-type_TF_proteobact-type"/>
</dbReference>
<dbReference type="PANTHER" id="PTHR30537:SF5">
    <property type="entry name" value="HTH-TYPE TRANSCRIPTIONAL ACTIVATOR TTDR-RELATED"/>
    <property type="match status" value="1"/>
</dbReference>
<sequence length="301" mass="32456">MDRLEAMSILIHAAEAGSLSKASRLLGLPLATVSRKVSELEAHLNTSLLTRSAKGLTPTPAGRSFLANARIILDQLNEAERAAAGEYIAPKGELVITAPVVFGRLHVLPVVTDFLSAYPEVDVSLVLTDRVTHLVDDRVDLAVRIGDLPDSSLTASRVGSVRRVVCASPSYFAERGHPVSPDELVRHTGISHGGLSAPSVWRFEANGVEVATEIRSRLSVNTVEAAIDAAVAGVGLARPLSYQIVERIRQGTLALTLEAFRLTPSPVQLLYNGQSRLPLKLRAFLDFVAPRLRQRLTEAEL</sequence>
<evidence type="ECO:0000256" key="2">
    <source>
        <dbReference type="ARBA" id="ARBA00009437"/>
    </source>
</evidence>
<dbReference type="EMBL" id="LT629750">
    <property type="protein sequence ID" value="SDR80698.1"/>
    <property type="molecule type" value="Genomic_DNA"/>
</dbReference>
<dbReference type="GO" id="GO:0003700">
    <property type="term" value="F:DNA-binding transcription factor activity"/>
    <property type="evidence" value="ECO:0007669"/>
    <property type="project" value="InterPro"/>
</dbReference>
<evidence type="ECO:0000256" key="3">
    <source>
        <dbReference type="ARBA" id="ARBA00023015"/>
    </source>
</evidence>
<organism evidence="7 8">
    <name type="scientific">Bradyrhizobium canariense</name>
    <dbReference type="NCBI Taxonomy" id="255045"/>
    <lineage>
        <taxon>Bacteria</taxon>
        <taxon>Pseudomonadati</taxon>
        <taxon>Pseudomonadota</taxon>
        <taxon>Alphaproteobacteria</taxon>
        <taxon>Hyphomicrobiales</taxon>
        <taxon>Nitrobacteraceae</taxon>
        <taxon>Bradyrhizobium</taxon>
    </lineage>
</organism>
<evidence type="ECO:0000256" key="1">
    <source>
        <dbReference type="ARBA" id="ARBA00003502"/>
    </source>
</evidence>
<dbReference type="AlphaFoldDB" id="A0A1H1M1E4"/>
<evidence type="ECO:0000256" key="5">
    <source>
        <dbReference type="ARBA" id="ARBA00023163"/>
    </source>
</evidence>
<dbReference type="SUPFAM" id="SSF46785">
    <property type="entry name" value="Winged helix' DNA-binding domain"/>
    <property type="match status" value="1"/>
</dbReference>
<protein>
    <submittedName>
        <fullName evidence="7">Transcriptional regulator, LysR family</fullName>
    </submittedName>
</protein>
<dbReference type="Pfam" id="PF03466">
    <property type="entry name" value="LysR_substrate"/>
    <property type="match status" value="1"/>
</dbReference>
<dbReference type="PROSITE" id="PS50931">
    <property type="entry name" value="HTH_LYSR"/>
    <property type="match status" value="1"/>
</dbReference>
<dbReference type="PANTHER" id="PTHR30537">
    <property type="entry name" value="HTH-TYPE TRANSCRIPTIONAL REGULATOR"/>
    <property type="match status" value="1"/>
</dbReference>
<dbReference type="CDD" id="cd08471">
    <property type="entry name" value="PBP2_CrgA_like_2"/>
    <property type="match status" value="1"/>
</dbReference>
<reference evidence="8" key="1">
    <citation type="submission" date="2016-10" db="EMBL/GenBank/DDBJ databases">
        <authorList>
            <person name="Varghese N."/>
            <person name="Submissions S."/>
        </authorList>
    </citation>
    <scope>NUCLEOTIDE SEQUENCE [LARGE SCALE GENOMIC DNA]</scope>
    <source>
        <strain evidence="8">GAS369</strain>
    </source>
</reference>
<dbReference type="Proteomes" id="UP000243904">
    <property type="component" value="Chromosome I"/>
</dbReference>
<dbReference type="GO" id="GO:0043565">
    <property type="term" value="F:sequence-specific DNA binding"/>
    <property type="evidence" value="ECO:0007669"/>
    <property type="project" value="TreeGrafter"/>
</dbReference>
<dbReference type="InterPro" id="IPR005119">
    <property type="entry name" value="LysR_subst-bd"/>
</dbReference>
<name>A0A1H1M1E4_9BRAD</name>
<evidence type="ECO:0000256" key="4">
    <source>
        <dbReference type="ARBA" id="ARBA00023125"/>
    </source>
</evidence>
<keyword evidence="3" id="KW-0805">Transcription regulation</keyword>
<evidence type="ECO:0000313" key="8">
    <source>
        <dbReference type="Proteomes" id="UP000243904"/>
    </source>
</evidence>
<dbReference type="RefSeq" id="WP_146685889.1">
    <property type="nucleotide sequence ID" value="NZ_LT629750.1"/>
</dbReference>
<keyword evidence="5" id="KW-0804">Transcription</keyword>
<proteinExistence type="inferred from homology"/>
<accession>A0A1H1M1E4</accession>
<dbReference type="InterPro" id="IPR036388">
    <property type="entry name" value="WH-like_DNA-bd_sf"/>
</dbReference>
<dbReference type="InterPro" id="IPR000847">
    <property type="entry name" value="LysR_HTH_N"/>
</dbReference>
<evidence type="ECO:0000259" key="6">
    <source>
        <dbReference type="PROSITE" id="PS50931"/>
    </source>
</evidence>
<gene>
    <name evidence="7" type="ORF">SAMN05444158_0056</name>
</gene>
<keyword evidence="4" id="KW-0238">DNA-binding</keyword>
<dbReference type="Gene3D" id="1.10.10.10">
    <property type="entry name" value="Winged helix-like DNA-binding domain superfamily/Winged helix DNA-binding domain"/>
    <property type="match status" value="1"/>
</dbReference>
<comment type="function">
    <text evidence="1">NodD regulates the expression of the nodABCFE genes which encode other nodulation proteins. NodD is also a negative regulator of its own expression. Binds flavonoids as inducers.</text>
</comment>
<dbReference type="Gene3D" id="3.40.190.290">
    <property type="match status" value="1"/>
</dbReference>
<evidence type="ECO:0000313" key="7">
    <source>
        <dbReference type="EMBL" id="SDR80698.1"/>
    </source>
</evidence>
<dbReference type="GO" id="GO:0006351">
    <property type="term" value="P:DNA-templated transcription"/>
    <property type="evidence" value="ECO:0007669"/>
    <property type="project" value="TreeGrafter"/>
</dbReference>
<feature type="domain" description="HTH lysR-type" evidence="6">
    <location>
        <begin position="1"/>
        <end position="59"/>
    </location>
</feature>
<keyword evidence="8" id="KW-1185">Reference proteome</keyword>
<dbReference type="InterPro" id="IPR036390">
    <property type="entry name" value="WH_DNA-bd_sf"/>
</dbReference>